<reference evidence="2" key="1">
    <citation type="journal article" date="2019" name="Int. J. Syst. Evol. Microbiol.">
        <title>The Global Catalogue of Microorganisms (GCM) 10K type strain sequencing project: providing services to taxonomists for standard genome sequencing and annotation.</title>
        <authorList>
            <consortium name="The Broad Institute Genomics Platform"/>
            <consortium name="The Broad Institute Genome Sequencing Center for Infectious Disease"/>
            <person name="Wu L."/>
            <person name="Ma J."/>
        </authorList>
    </citation>
    <scope>NUCLEOTIDE SEQUENCE [LARGE SCALE GENOMIC DNA]</scope>
    <source>
        <strain evidence="2">CCUG 59858</strain>
    </source>
</reference>
<name>A0ABV8CFE9_9GAMM</name>
<comment type="caution">
    <text evidence="1">The sequence shown here is derived from an EMBL/GenBank/DDBJ whole genome shotgun (WGS) entry which is preliminary data.</text>
</comment>
<dbReference type="Gene3D" id="3.30.2430.10">
    <property type="entry name" value="phosphothreonine lyase"/>
    <property type="match status" value="1"/>
</dbReference>
<dbReference type="EMBL" id="JBHSAB010000019">
    <property type="protein sequence ID" value="MFC3909064.1"/>
    <property type="molecule type" value="Genomic_DNA"/>
</dbReference>
<dbReference type="Proteomes" id="UP001595758">
    <property type="component" value="Unassembled WGS sequence"/>
</dbReference>
<dbReference type="InterPro" id="IPR038498">
    <property type="entry name" value="OspF/SpvC_sf"/>
</dbReference>
<dbReference type="RefSeq" id="WP_382342930.1">
    <property type="nucleotide sequence ID" value="NZ_JBHSAB010000019.1"/>
</dbReference>
<evidence type="ECO:0000313" key="2">
    <source>
        <dbReference type="Proteomes" id="UP001595758"/>
    </source>
</evidence>
<sequence length="387" mass="45515">MKYTDLIAPEYTLPPENEFHKKYFITRPSADISYFIHFSSLRLQRSSQRKISRNWKARLSIHPEDMDKAWEIILPFLYKEDIHFKVANLNAIEKFKNGRQERLNRLVEEYNQFLQNADSQDIRLLKNTFQRRYQQLGTSTSSKWRLISFVQNYLIKLMSFFYQYTLNRESLFAHTKNIYERLIDLGKQKVTNSLRFYEGMQFTLYMLPGVEKECQNTLEEIEDNLLRAKIRPGGIFPTDRQIGVYSSIRHPGKWSYHNATDANLETYNPDNINDPFSFLKTLPPTEIMQGNKIQTILENKADAQLIISLLQTQQFIAPSQFKALAVFKEEVVKHIKTLPVEIKKQVRADCLDKSSNLGKFFRVQRGMFSPKSGHGTLKHLEDIRINP</sequence>
<evidence type="ECO:0000313" key="1">
    <source>
        <dbReference type="EMBL" id="MFC3909064.1"/>
    </source>
</evidence>
<gene>
    <name evidence="1" type="ORF">ACFORL_08255</name>
</gene>
<protein>
    <submittedName>
        <fullName evidence="1">Uncharacterized protein</fullName>
    </submittedName>
</protein>
<proteinExistence type="predicted"/>
<keyword evidence="2" id="KW-1185">Reference proteome</keyword>
<accession>A0ABV8CFE9</accession>
<organism evidence="1 2">
    <name type="scientific">Legionella dresdenensis</name>
    <dbReference type="NCBI Taxonomy" id="450200"/>
    <lineage>
        <taxon>Bacteria</taxon>
        <taxon>Pseudomonadati</taxon>
        <taxon>Pseudomonadota</taxon>
        <taxon>Gammaproteobacteria</taxon>
        <taxon>Legionellales</taxon>
        <taxon>Legionellaceae</taxon>
        <taxon>Legionella</taxon>
    </lineage>
</organism>